<dbReference type="Proteomes" id="UP000612893">
    <property type="component" value="Unassembled WGS sequence"/>
</dbReference>
<dbReference type="EMBL" id="JAEKNR010000198">
    <property type="protein sequence ID" value="MBJ7600307.1"/>
    <property type="molecule type" value="Genomic_DNA"/>
</dbReference>
<dbReference type="SUPFAM" id="SSF46785">
    <property type="entry name" value="Winged helix' DNA-binding domain"/>
    <property type="match status" value="1"/>
</dbReference>
<evidence type="ECO:0000313" key="2">
    <source>
        <dbReference type="Proteomes" id="UP000612893"/>
    </source>
</evidence>
<organism evidence="1 2">
    <name type="scientific">Candidatus Nephthysia bennettiae</name>
    <dbReference type="NCBI Taxonomy" id="3127016"/>
    <lineage>
        <taxon>Bacteria</taxon>
        <taxon>Bacillati</taxon>
        <taxon>Candidatus Dormiibacterota</taxon>
        <taxon>Candidatus Dormibacteria</taxon>
        <taxon>Candidatus Dormibacterales</taxon>
        <taxon>Candidatus Dormibacteraceae</taxon>
        <taxon>Candidatus Nephthysia</taxon>
    </lineage>
</organism>
<dbReference type="Gene3D" id="1.10.10.10">
    <property type="entry name" value="Winged helix-like DNA-binding domain superfamily/Winged helix DNA-binding domain"/>
    <property type="match status" value="1"/>
</dbReference>
<protein>
    <submittedName>
        <fullName evidence="1">Helix-turn-helix domain-containing protein</fullName>
    </submittedName>
</protein>
<dbReference type="AlphaFoldDB" id="A0A934NF54"/>
<proteinExistence type="predicted"/>
<keyword evidence="2" id="KW-1185">Reference proteome</keyword>
<reference evidence="1" key="1">
    <citation type="submission" date="2020-10" db="EMBL/GenBank/DDBJ databases">
        <title>Ca. Dormibacterota MAGs.</title>
        <authorList>
            <person name="Montgomery K."/>
        </authorList>
    </citation>
    <scope>NUCLEOTIDE SEQUENCE [LARGE SCALE GENOMIC DNA]</scope>
    <source>
        <strain evidence="1">SC8812_S17_10</strain>
    </source>
</reference>
<evidence type="ECO:0000313" key="1">
    <source>
        <dbReference type="EMBL" id="MBJ7600307.1"/>
    </source>
</evidence>
<dbReference type="InterPro" id="IPR036388">
    <property type="entry name" value="WH-like_DNA-bd_sf"/>
</dbReference>
<comment type="caution">
    <text evidence="1">The sequence shown here is derived from an EMBL/GenBank/DDBJ whole genome shotgun (WGS) entry which is preliminary data.</text>
</comment>
<sequence length="211" mass="23507">MPAARRAVVEHLKHAGEASAETIAAALGVTVGAVRQQLAVLDAARLIAHRDERPGPGRPRRRYCLTPAAEGLWPKRYGQLTNQLLGFFERSDPALVSEAFEQRRLQRVENAKRRLGGRSFDQRVRELTAILDEDGYLADCEETSPGVWRIAEHNCAILDVAARYRIACNSEIAFLREVLPDASIERVQHIASGGHMCAYEVRRVRSAQRTG</sequence>
<name>A0A934NF54_9BACT</name>
<accession>A0A934NF54</accession>
<gene>
    <name evidence="1" type="ORF">JF922_19810</name>
</gene>
<dbReference type="InterPro" id="IPR036390">
    <property type="entry name" value="WH_DNA-bd_sf"/>
</dbReference>